<dbReference type="CDD" id="cd00769">
    <property type="entry name" value="PheRS_beta_core"/>
    <property type="match status" value="1"/>
</dbReference>
<evidence type="ECO:0000256" key="9">
    <source>
        <dbReference type="ARBA" id="ARBA00022840"/>
    </source>
</evidence>
<gene>
    <name evidence="14" type="primary">FARSB</name>
    <name evidence="14" type="synonym">pheT</name>
</gene>
<dbReference type="PANTHER" id="PTHR10947:SF0">
    <property type="entry name" value="PHENYLALANINE--TRNA LIGASE BETA SUBUNIT"/>
    <property type="match status" value="1"/>
</dbReference>
<name>A0A075HPD1_9EURY</name>
<dbReference type="Gene3D" id="3.50.40.10">
    <property type="entry name" value="Phenylalanyl-trna Synthetase, Chain B, domain 3"/>
    <property type="match status" value="1"/>
</dbReference>
<comment type="cofactor">
    <cofactor evidence="1">
        <name>Mg(2+)</name>
        <dbReference type="ChEBI" id="CHEBI:18420"/>
    </cofactor>
</comment>
<comment type="similarity">
    <text evidence="3">Belongs to the phenylalanyl-tRNA synthetase beta subunit family. Type 2 subfamily.</text>
</comment>
<evidence type="ECO:0000256" key="7">
    <source>
        <dbReference type="ARBA" id="ARBA00022723"/>
    </source>
</evidence>
<dbReference type="InterPro" id="IPR045060">
    <property type="entry name" value="Phe-tRNA-ligase_IIc_bsu"/>
</dbReference>
<dbReference type="GO" id="GO:0009328">
    <property type="term" value="C:phenylalanine-tRNA ligase complex"/>
    <property type="evidence" value="ECO:0007669"/>
    <property type="project" value="TreeGrafter"/>
</dbReference>
<dbReference type="SUPFAM" id="SSF55681">
    <property type="entry name" value="Class II aaRS and biotin synthetases"/>
    <property type="match status" value="1"/>
</dbReference>
<dbReference type="GO" id="GO:0006432">
    <property type="term" value="P:phenylalanyl-tRNA aminoacylation"/>
    <property type="evidence" value="ECO:0007669"/>
    <property type="project" value="InterPro"/>
</dbReference>
<comment type="subcellular location">
    <subcellularLocation>
        <location evidence="2">Cytoplasm</location>
    </subcellularLocation>
</comment>
<evidence type="ECO:0000256" key="8">
    <source>
        <dbReference type="ARBA" id="ARBA00022741"/>
    </source>
</evidence>
<dbReference type="EC" id="6.1.1.20" evidence="4"/>
<keyword evidence="5" id="KW-0963">Cytoplasm</keyword>
<dbReference type="AlphaFoldDB" id="A0A075HPD1"/>
<dbReference type="Pfam" id="PF03484">
    <property type="entry name" value="B5"/>
    <property type="match status" value="1"/>
</dbReference>
<dbReference type="Pfam" id="PF17759">
    <property type="entry name" value="tRNA_synthFbeta"/>
    <property type="match status" value="1"/>
</dbReference>
<keyword evidence="6 14" id="KW-0436">Ligase</keyword>
<dbReference type="InterPro" id="IPR005147">
    <property type="entry name" value="tRNA_synthase_B5-dom"/>
</dbReference>
<accession>A0A075HPD1</accession>
<evidence type="ECO:0000256" key="12">
    <source>
        <dbReference type="ARBA" id="ARBA00023146"/>
    </source>
</evidence>
<dbReference type="SMART" id="SM00873">
    <property type="entry name" value="B3_4"/>
    <property type="match status" value="1"/>
</dbReference>
<dbReference type="SUPFAM" id="SSF46955">
    <property type="entry name" value="Putative DNA-binding domain"/>
    <property type="match status" value="2"/>
</dbReference>
<dbReference type="GO" id="GO:0005524">
    <property type="term" value="F:ATP binding"/>
    <property type="evidence" value="ECO:0007669"/>
    <property type="project" value="UniProtKB-KW"/>
</dbReference>
<dbReference type="InterPro" id="IPR005146">
    <property type="entry name" value="B3/B4_tRNA-bd"/>
</dbReference>
<sequence length="584" mass="64454">MPTITLNHSILRSIQESNGAEYDDADWVERLSSIGCVVEGSDEEGIEIEVFPDRPDLLGHETMARAARAFLQGEAQNPSVETSDSGMTLDVDSSLENVRPIILAAVVRGVDTGQTAAEKDDFIQSLMDHQEKLHMSLGRRRRFASIGVHDLATLSPPFRVVTVDGSHSFVPLAMNDEMSIDDILGKHPKGVEYAHLMDELESYPVILDANDDILSFPPIINGNHTTVSESTSDFFIDVTGWNQRSVEASLLLICLSLAERGGTIEQVQVNGWDGQIRMTPNMEAREHRVSDRLIERVLGMTLESEDIASAISRMGGRHLASRAVTDGVNKAERWADLEVGEREHVIAMPRWRSDIMHPIDIVEDIAIGYGYENMPNILSAVHLDAIPLPSAHLHRRARESMRSLNLQETQSLTLSNDRVQFEHTRWNKLAETTILANPITVDHTMMRQRILPSLLQLLAANRHHELPQRVYELGTVVHDSHNGTRAAWACAEVAGGFSAAKGIAQAFLRDIGADLSEVEWKATEPNDGPWLTGRGAKAIVAGEEVGQFGELDPFVTAEFGLRVPIQAGDFDIDALGRLIPDPVL</sequence>
<dbReference type="InterPro" id="IPR009061">
    <property type="entry name" value="DNA-bd_dom_put_sf"/>
</dbReference>
<evidence type="ECO:0000313" key="14">
    <source>
        <dbReference type="EMBL" id="AIF17719.1"/>
    </source>
</evidence>
<dbReference type="GO" id="GO:0003723">
    <property type="term" value="F:RNA binding"/>
    <property type="evidence" value="ECO:0007669"/>
    <property type="project" value="InterPro"/>
</dbReference>
<dbReference type="EMBL" id="KF901090">
    <property type="protein sequence ID" value="AIF17719.1"/>
    <property type="molecule type" value="Genomic_DNA"/>
</dbReference>
<keyword evidence="11" id="KW-0648">Protein biosynthesis</keyword>
<keyword evidence="9" id="KW-0067">ATP-binding</keyword>
<dbReference type="PROSITE" id="PS51483">
    <property type="entry name" value="B5"/>
    <property type="match status" value="1"/>
</dbReference>
<evidence type="ECO:0000256" key="3">
    <source>
        <dbReference type="ARBA" id="ARBA00007438"/>
    </source>
</evidence>
<evidence type="ECO:0000256" key="4">
    <source>
        <dbReference type="ARBA" id="ARBA00012814"/>
    </source>
</evidence>
<dbReference type="SMART" id="SM00874">
    <property type="entry name" value="B5"/>
    <property type="match status" value="1"/>
</dbReference>
<keyword evidence="7" id="KW-0479">Metal-binding</keyword>
<dbReference type="InterPro" id="IPR041616">
    <property type="entry name" value="PheRS_beta_core"/>
</dbReference>
<dbReference type="InterPro" id="IPR045864">
    <property type="entry name" value="aa-tRNA-synth_II/BPL/LPL"/>
</dbReference>
<dbReference type="InterPro" id="IPR004531">
    <property type="entry name" value="Phe-tRNA-synth_IIc_bsu_arc_euk"/>
</dbReference>
<dbReference type="NCBIfam" id="TIGR00471">
    <property type="entry name" value="pheT_arch"/>
    <property type="match status" value="1"/>
</dbReference>
<protein>
    <recommendedName>
        <fullName evidence="4">phenylalanine--tRNA ligase</fullName>
        <ecNumber evidence="4">6.1.1.20</ecNumber>
    </recommendedName>
</protein>
<keyword evidence="10" id="KW-0460">Magnesium</keyword>
<dbReference type="Pfam" id="PF03483">
    <property type="entry name" value="B3_4"/>
    <property type="match status" value="1"/>
</dbReference>
<proteinExistence type="inferred from homology"/>
<dbReference type="InterPro" id="IPR020825">
    <property type="entry name" value="Phe-tRNA_synthase-like_B3/B4"/>
</dbReference>
<evidence type="ECO:0000256" key="6">
    <source>
        <dbReference type="ARBA" id="ARBA00022598"/>
    </source>
</evidence>
<keyword evidence="8" id="KW-0547">Nucleotide-binding</keyword>
<evidence type="ECO:0000256" key="11">
    <source>
        <dbReference type="ARBA" id="ARBA00022917"/>
    </source>
</evidence>
<evidence type="ECO:0000256" key="5">
    <source>
        <dbReference type="ARBA" id="ARBA00022490"/>
    </source>
</evidence>
<evidence type="ECO:0000256" key="1">
    <source>
        <dbReference type="ARBA" id="ARBA00001946"/>
    </source>
</evidence>
<feature type="domain" description="B5" evidence="13">
    <location>
        <begin position="282"/>
        <end position="376"/>
    </location>
</feature>
<dbReference type="Gene3D" id="3.30.56.10">
    <property type="match status" value="2"/>
</dbReference>
<keyword evidence="12 14" id="KW-0030">Aminoacyl-tRNA synthetase</keyword>
<evidence type="ECO:0000256" key="2">
    <source>
        <dbReference type="ARBA" id="ARBA00004496"/>
    </source>
</evidence>
<evidence type="ECO:0000259" key="13">
    <source>
        <dbReference type="PROSITE" id="PS51483"/>
    </source>
</evidence>
<reference evidence="14" key="1">
    <citation type="journal article" date="2014" name="Genome Biol. Evol.">
        <title>Pangenome evidence for extensive interdomain horizontal transfer affecting lineage core and shell genes in uncultured planktonic thaumarchaeota and euryarchaeota.</title>
        <authorList>
            <person name="Deschamps P."/>
            <person name="Zivanovic Y."/>
            <person name="Moreira D."/>
            <person name="Rodriguez-Valera F."/>
            <person name="Lopez-Garcia P."/>
        </authorList>
    </citation>
    <scope>NUCLEOTIDE SEQUENCE</scope>
</reference>
<dbReference type="Gene3D" id="3.30.930.10">
    <property type="entry name" value="Bira Bifunctional Protein, Domain 2"/>
    <property type="match status" value="1"/>
</dbReference>
<dbReference type="PANTHER" id="PTHR10947">
    <property type="entry name" value="PHENYLALANYL-TRNA SYNTHETASE BETA CHAIN AND LEUCINE-RICH REPEAT-CONTAINING PROTEIN 47"/>
    <property type="match status" value="1"/>
</dbReference>
<dbReference type="GO" id="GO:0000287">
    <property type="term" value="F:magnesium ion binding"/>
    <property type="evidence" value="ECO:0007669"/>
    <property type="project" value="InterPro"/>
</dbReference>
<dbReference type="GO" id="GO:0004826">
    <property type="term" value="F:phenylalanine-tRNA ligase activity"/>
    <property type="evidence" value="ECO:0007669"/>
    <property type="project" value="UniProtKB-EC"/>
</dbReference>
<organism evidence="14">
    <name type="scientific">uncultured marine group II/III euryarchaeote KM3_79_A05</name>
    <dbReference type="NCBI Taxonomy" id="1456513"/>
    <lineage>
        <taxon>Archaea</taxon>
        <taxon>Methanobacteriati</taxon>
        <taxon>Methanobacteriota</taxon>
        <taxon>environmental samples</taxon>
    </lineage>
</organism>
<evidence type="ECO:0000256" key="10">
    <source>
        <dbReference type="ARBA" id="ARBA00022842"/>
    </source>
</evidence>